<feature type="transmembrane region" description="Helical" evidence="9">
    <location>
        <begin position="730"/>
        <end position="752"/>
    </location>
</feature>
<comment type="subcellular location">
    <subcellularLocation>
        <location evidence="1">Cell membrane</location>
        <topology evidence="1">Multi-pass membrane protein</topology>
    </subcellularLocation>
</comment>
<feature type="transmembrane region" description="Helical" evidence="9">
    <location>
        <begin position="772"/>
        <end position="798"/>
    </location>
</feature>
<keyword evidence="4" id="KW-0808">Transferase</keyword>
<evidence type="ECO:0000256" key="3">
    <source>
        <dbReference type="ARBA" id="ARBA00022475"/>
    </source>
</evidence>
<dbReference type="InterPro" id="IPR018392">
    <property type="entry name" value="LysM"/>
</dbReference>
<dbReference type="Gene3D" id="3.10.350.10">
    <property type="entry name" value="LysM domain"/>
    <property type="match status" value="1"/>
</dbReference>
<comment type="similarity">
    <text evidence="2">Belongs to the membrane-bound acyltransferase family.</text>
</comment>
<evidence type="ECO:0000256" key="7">
    <source>
        <dbReference type="ARBA" id="ARBA00023136"/>
    </source>
</evidence>
<dbReference type="CDD" id="cd00118">
    <property type="entry name" value="LysM"/>
    <property type="match status" value="1"/>
</dbReference>
<feature type="transmembrane region" description="Helical" evidence="9">
    <location>
        <begin position="648"/>
        <end position="670"/>
    </location>
</feature>
<keyword evidence="6 9" id="KW-1133">Transmembrane helix</keyword>
<dbReference type="InterPro" id="IPR036779">
    <property type="entry name" value="LysM_dom_sf"/>
</dbReference>
<evidence type="ECO:0000256" key="8">
    <source>
        <dbReference type="ARBA" id="ARBA00023315"/>
    </source>
</evidence>
<gene>
    <name evidence="11" type="ORF">PEPS_20310</name>
</gene>
<feature type="transmembrane region" description="Helical" evidence="9">
    <location>
        <begin position="620"/>
        <end position="636"/>
    </location>
</feature>
<feature type="transmembrane region" description="Helical" evidence="9">
    <location>
        <begin position="847"/>
        <end position="864"/>
    </location>
</feature>
<reference evidence="11 12" key="1">
    <citation type="submission" date="2021-12" db="EMBL/GenBank/DDBJ databases">
        <title>Genome sequencing of bacteria with rrn-lacking chromosome and rrn-plasmid.</title>
        <authorList>
            <person name="Anda M."/>
            <person name="Iwasaki W."/>
        </authorList>
    </citation>
    <scope>NUCLEOTIDE SEQUENCE [LARGE SCALE GENOMIC DNA]</scope>
    <source>
        <strain evidence="11 12">NBRC 101262</strain>
    </source>
</reference>
<dbReference type="SUPFAM" id="SSF52266">
    <property type="entry name" value="SGNH hydrolase"/>
    <property type="match status" value="1"/>
</dbReference>
<dbReference type="SMART" id="SM00257">
    <property type="entry name" value="LysM"/>
    <property type="match status" value="1"/>
</dbReference>
<name>A0ABM7VGD1_9BACT</name>
<dbReference type="Proteomes" id="UP001354989">
    <property type="component" value="Chromosome"/>
</dbReference>
<keyword evidence="12" id="KW-1185">Reference proteome</keyword>
<evidence type="ECO:0000256" key="5">
    <source>
        <dbReference type="ARBA" id="ARBA00022692"/>
    </source>
</evidence>
<feature type="transmembrane region" description="Helical" evidence="9">
    <location>
        <begin position="690"/>
        <end position="709"/>
    </location>
</feature>
<dbReference type="InterPro" id="IPR024194">
    <property type="entry name" value="Ac/AlaTfrase_AlgI/DltB"/>
</dbReference>
<dbReference type="InterPro" id="IPR036514">
    <property type="entry name" value="SGNH_hydro_sf"/>
</dbReference>
<evidence type="ECO:0000256" key="4">
    <source>
        <dbReference type="ARBA" id="ARBA00022679"/>
    </source>
</evidence>
<dbReference type="Gene3D" id="3.40.50.1110">
    <property type="entry name" value="SGNH hydrolase"/>
    <property type="match status" value="2"/>
</dbReference>
<keyword evidence="7 9" id="KW-0472">Membrane</keyword>
<feature type="transmembrane region" description="Helical" evidence="9">
    <location>
        <begin position="544"/>
        <end position="562"/>
    </location>
</feature>
<protein>
    <recommendedName>
        <fullName evidence="10">LysM domain-containing protein</fullName>
    </recommendedName>
</protein>
<dbReference type="Pfam" id="PF13472">
    <property type="entry name" value="Lipase_GDSL_2"/>
    <property type="match status" value="1"/>
</dbReference>
<dbReference type="InterPro" id="IPR028362">
    <property type="entry name" value="AlgI"/>
</dbReference>
<feature type="transmembrane region" description="Helical" evidence="9">
    <location>
        <begin position="574"/>
        <end position="600"/>
    </location>
</feature>
<accession>A0ABM7VGD1</accession>
<dbReference type="PROSITE" id="PS51782">
    <property type="entry name" value="LYSM"/>
    <property type="match status" value="1"/>
</dbReference>
<feature type="transmembrane region" description="Helical" evidence="9">
    <location>
        <begin position="982"/>
        <end position="1000"/>
    </location>
</feature>
<keyword evidence="5 9" id="KW-0812">Transmembrane</keyword>
<sequence length="1012" mass="115731">MGLLGWSFSTVAHPSDHEVKVPSGLLNEAADSIGNAQYIRPFLKKLSGLEADQRDKVRVFHIGDSHIQADFFSGEVRNLMQGTFGDGGWGASFPYRLSHTNGPSAVKYSSNIRWKGKRNSLRKPVQETGVSGHSIKSTSDFYQINLKLQDSLRHFDRLWVFAKPSDRAYDFKVGVAKAQAATEKKYIAAPTKVYHKVRSGDNLSSIAKKYGVRVSHLQQWNGMGRKTMIRAGQKLVVKNGDQPSAVSRLKSDDVVWAKVKAQHFGVGMQVFSWDSPQQACLLQGFKKNTQQQESVFTGFYLEDSQAKGIVYSMLGANGAQFRDYNRYPLFFEQLGQLPSDLYVLSMGTNECFDPSYTMVEYKDDMRHFIGQIRKYHPEASIILTTPADSYIGRGSKKRYNPRVKAVHDAMLQISNEQRVAYWDWWAVMGGENGIRAWKKAGYSRDYVHFSAGGYRIQARCFYQAMIRAYEQSGGELLLPPKGLDVKDAMPIDGQYLTPEFLQKIRKEQVAEDKGEAALFSLPNFDQVNWSAISSVFTYQKTRPLLFNSGLFLILFILFYAIYLKWEHIHSFRVIYVTIFSLFFYFKSSGIFFVLLIFSSIVDYYIGNKLYKVTDPKQRKLYLALSVIVNLGLLGYFKYTNFFIDSVNAIAGGHIAHANIFLPIGISFYTFQTMSYSIDLYRKSMKPAESFGDFMFFVTFFPQLVAGPIVRAADFIPQIRQKISLNKRQMTIALTLIIGGLIKKAIISDYISVNFVDRVFTQPTLYSGFENLMAVYGYAIQIYCDFSGYSDMAIGIALLMGFQLPENFRTPYNAFSLTEFWRRWHISLSSWLRDYLYIPLGGNKNGTVRTYINLMLTMILGGLWHGASWNFVLWGTMHGVVLAIERLVKTYWRLPSNAVTRSLGQLYTFHWVCLAWVFFRAGSFAQASTVISRIFTDTTWKQIPVVIMGYKEVFGLIILGYLTHLIPNRWENRFKHTLSIFPVWGRALTLAFVMWCVWQVTSSDVHPFIYFQF</sequence>
<dbReference type="Pfam" id="PF03062">
    <property type="entry name" value="MBOAT"/>
    <property type="match status" value="1"/>
</dbReference>
<feature type="domain" description="LysM" evidence="10">
    <location>
        <begin position="193"/>
        <end position="237"/>
    </location>
</feature>
<evidence type="ECO:0000256" key="6">
    <source>
        <dbReference type="ARBA" id="ARBA00022989"/>
    </source>
</evidence>
<dbReference type="PIRSF" id="PIRSF500217">
    <property type="entry name" value="AlgI"/>
    <property type="match status" value="1"/>
</dbReference>
<dbReference type="EMBL" id="AP025292">
    <property type="protein sequence ID" value="BDC99750.1"/>
    <property type="molecule type" value="Genomic_DNA"/>
</dbReference>
<proteinExistence type="inferred from homology"/>
<evidence type="ECO:0000259" key="10">
    <source>
        <dbReference type="PROSITE" id="PS51782"/>
    </source>
</evidence>
<dbReference type="InterPro" id="IPR051085">
    <property type="entry name" value="MB_O-acyltransferase"/>
</dbReference>
<evidence type="ECO:0000256" key="9">
    <source>
        <dbReference type="SAM" id="Phobius"/>
    </source>
</evidence>
<dbReference type="InterPro" id="IPR013830">
    <property type="entry name" value="SGNH_hydro"/>
</dbReference>
<keyword evidence="3" id="KW-1003">Cell membrane</keyword>
<feature type="transmembrane region" description="Helical" evidence="9">
    <location>
        <begin position="942"/>
        <end position="961"/>
    </location>
</feature>
<dbReference type="InterPro" id="IPR004299">
    <property type="entry name" value="MBOAT_fam"/>
</dbReference>
<dbReference type="PANTHER" id="PTHR13285">
    <property type="entry name" value="ACYLTRANSFERASE"/>
    <property type="match status" value="1"/>
</dbReference>
<keyword evidence="8" id="KW-0012">Acyltransferase</keyword>
<evidence type="ECO:0000313" key="12">
    <source>
        <dbReference type="Proteomes" id="UP001354989"/>
    </source>
</evidence>
<dbReference type="PIRSF" id="PIRSF016636">
    <property type="entry name" value="AlgI_DltB"/>
    <property type="match status" value="1"/>
</dbReference>
<evidence type="ECO:0000256" key="1">
    <source>
        <dbReference type="ARBA" id="ARBA00004651"/>
    </source>
</evidence>
<evidence type="ECO:0000256" key="2">
    <source>
        <dbReference type="ARBA" id="ARBA00010323"/>
    </source>
</evidence>
<evidence type="ECO:0000313" key="11">
    <source>
        <dbReference type="EMBL" id="BDC99750.1"/>
    </source>
</evidence>
<organism evidence="11 12">
    <name type="scientific">Persicobacter psychrovividus</name>
    <dbReference type="NCBI Taxonomy" id="387638"/>
    <lineage>
        <taxon>Bacteria</taxon>
        <taxon>Pseudomonadati</taxon>
        <taxon>Bacteroidota</taxon>
        <taxon>Cytophagia</taxon>
        <taxon>Cytophagales</taxon>
        <taxon>Persicobacteraceae</taxon>
        <taxon>Persicobacter</taxon>
    </lineage>
</organism>
<dbReference type="SUPFAM" id="SSF54106">
    <property type="entry name" value="LysM domain"/>
    <property type="match status" value="1"/>
</dbReference>
<dbReference type="PANTHER" id="PTHR13285:SF23">
    <property type="entry name" value="TEICHOIC ACID D-ALANYLTRANSFERASE"/>
    <property type="match status" value="1"/>
</dbReference>
<dbReference type="Pfam" id="PF01476">
    <property type="entry name" value="LysM"/>
    <property type="match status" value="1"/>
</dbReference>